<dbReference type="SUPFAM" id="SSF56672">
    <property type="entry name" value="DNA/RNA polymerases"/>
    <property type="match status" value="1"/>
</dbReference>
<dbReference type="InterPro" id="IPR036397">
    <property type="entry name" value="RNaseH_sf"/>
</dbReference>
<evidence type="ECO:0000256" key="8">
    <source>
        <dbReference type="SAM" id="MobiDB-lite"/>
    </source>
</evidence>
<dbReference type="InterPro" id="IPR043502">
    <property type="entry name" value="DNA/RNA_pol_sf"/>
</dbReference>
<proteinExistence type="predicted"/>
<evidence type="ECO:0000256" key="6">
    <source>
        <dbReference type="ARBA" id="ARBA00022801"/>
    </source>
</evidence>
<dbReference type="CDD" id="cd09274">
    <property type="entry name" value="RNase_HI_RT_Ty3"/>
    <property type="match status" value="1"/>
</dbReference>
<feature type="region of interest" description="Disordered" evidence="8">
    <location>
        <begin position="295"/>
        <end position="332"/>
    </location>
</feature>
<dbReference type="PANTHER" id="PTHR35046:SF23">
    <property type="entry name" value="NUCLEOTIDYLTRANSFERASE, RIBONUCLEASE H"/>
    <property type="match status" value="1"/>
</dbReference>
<dbReference type="InterPro" id="IPR005162">
    <property type="entry name" value="Retrotrans_gag_dom"/>
</dbReference>
<evidence type="ECO:0000256" key="5">
    <source>
        <dbReference type="ARBA" id="ARBA00022759"/>
    </source>
</evidence>
<dbReference type="Pfam" id="PF17917">
    <property type="entry name" value="RT_RNaseH"/>
    <property type="match status" value="1"/>
</dbReference>
<keyword evidence="5" id="KW-0255">Endonuclease</keyword>
<evidence type="ECO:0000313" key="12">
    <source>
        <dbReference type="Proteomes" id="UP001172457"/>
    </source>
</evidence>
<dbReference type="GO" id="GO:0015074">
    <property type="term" value="P:DNA integration"/>
    <property type="evidence" value="ECO:0007669"/>
    <property type="project" value="InterPro"/>
</dbReference>
<keyword evidence="12" id="KW-1185">Reference proteome</keyword>
<gene>
    <name evidence="11" type="ORF">OSB04_014735</name>
</gene>
<dbReference type="CDD" id="cd00303">
    <property type="entry name" value="retropepsin_like"/>
    <property type="match status" value="1"/>
</dbReference>
<dbReference type="InterPro" id="IPR000477">
    <property type="entry name" value="RT_dom"/>
</dbReference>
<dbReference type="GO" id="GO:0003676">
    <property type="term" value="F:nucleic acid binding"/>
    <property type="evidence" value="ECO:0007669"/>
    <property type="project" value="InterPro"/>
</dbReference>
<comment type="caution">
    <text evidence="11">The sequence shown here is derived from an EMBL/GenBank/DDBJ whole genome shotgun (WGS) entry which is preliminary data.</text>
</comment>
<dbReference type="SUPFAM" id="SSF53098">
    <property type="entry name" value="Ribonuclease H-like"/>
    <property type="match status" value="1"/>
</dbReference>
<feature type="compositionally biased region" description="Basic and acidic residues" evidence="8">
    <location>
        <begin position="64"/>
        <end position="76"/>
    </location>
</feature>
<dbReference type="InterPro" id="IPR012337">
    <property type="entry name" value="RNaseH-like_sf"/>
</dbReference>
<keyword evidence="7" id="KW-0695">RNA-directed DNA polymerase</keyword>
<evidence type="ECO:0000313" key="11">
    <source>
        <dbReference type="EMBL" id="KAJ9550690.1"/>
    </source>
</evidence>
<organism evidence="11 12">
    <name type="scientific">Centaurea solstitialis</name>
    <name type="common">yellow star-thistle</name>
    <dbReference type="NCBI Taxonomy" id="347529"/>
    <lineage>
        <taxon>Eukaryota</taxon>
        <taxon>Viridiplantae</taxon>
        <taxon>Streptophyta</taxon>
        <taxon>Embryophyta</taxon>
        <taxon>Tracheophyta</taxon>
        <taxon>Spermatophyta</taxon>
        <taxon>Magnoliopsida</taxon>
        <taxon>eudicotyledons</taxon>
        <taxon>Gunneridae</taxon>
        <taxon>Pentapetalae</taxon>
        <taxon>asterids</taxon>
        <taxon>campanulids</taxon>
        <taxon>Asterales</taxon>
        <taxon>Asteraceae</taxon>
        <taxon>Carduoideae</taxon>
        <taxon>Cardueae</taxon>
        <taxon>Centaureinae</taxon>
        <taxon>Centaurea</taxon>
    </lineage>
</organism>
<evidence type="ECO:0000256" key="7">
    <source>
        <dbReference type="ARBA" id="ARBA00022918"/>
    </source>
</evidence>
<dbReference type="EMBL" id="JARYMX010000004">
    <property type="protein sequence ID" value="KAJ9550690.1"/>
    <property type="molecule type" value="Genomic_DNA"/>
</dbReference>
<feature type="domain" description="Integrase catalytic" evidence="10">
    <location>
        <begin position="1111"/>
        <end position="1276"/>
    </location>
</feature>
<keyword evidence="6" id="KW-0378">Hydrolase</keyword>
<protein>
    <recommendedName>
        <fullName evidence="13">Reverse transcriptase</fullName>
    </recommendedName>
</protein>
<dbReference type="GO" id="GO:0003964">
    <property type="term" value="F:RNA-directed DNA polymerase activity"/>
    <property type="evidence" value="ECO:0007669"/>
    <property type="project" value="UniProtKB-KW"/>
</dbReference>
<feature type="domain" description="Reverse transcriptase" evidence="9">
    <location>
        <begin position="619"/>
        <end position="815"/>
    </location>
</feature>
<dbReference type="GO" id="GO:0008233">
    <property type="term" value="F:peptidase activity"/>
    <property type="evidence" value="ECO:0007669"/>
    <property type="project" value="UniProtKB-KW"/>
</dbReference>
<keyword evidence="4" id="KW-0540">Nuclease</keyword>
<evidence type="ECO:0000256" key="2">
    <source>
        <dbReference type="ARBA" id="ARBA00022679"/>
    </source>
</evidence>
<dbReference type="Pfam" id="PF00078">
    <property type="entry name" value="RVT_1"/>
    <property type="match status" value="1"/>
</dbReference>
<dbReference type="Proteomes" id="UP001172457">
    <property type="component" value="Chromosome 4"/>
</dbReference>
<name>A0AA38T9L8_9ASTR</name>
<dbReference type="PANTHER" id="PTHR35046">
    <property type="entry name" value="ZINC KNUCKLE (CCHC-TYPE) FAMILY PROTEIN"/>
    <property type="match status" value="1"/>
</dbReference>
<dbReference type="InterPro" id="IPR001584">
    <property type="entry name" value="Integrase_cat-core"/>
</dbReference>
<evidence type="ECO:0000259" key="10">
    <source>
        <dbReference type="PROSITE" id="PS50994"/>
    </source>
</evidence>
<feature type="region of interest" description="Disordered" evidence="8">
    <location>
        <begin position="1376"/>
        <end position="1408"/>
    </location>
</feature>
<evidence type="ECO:0000259" key="9">
    <source>
        <dbReference type="PROSITE" id="PS50878"/>
    </source>
</evidence>
<keyword evidence="1" id="KW-0645">Protease</keyword>
<evidence type="ECO:0000256" key="1">
    <source>
        <dbReference type="ARBA" id="ARBA00022670"/>
    </source>
</evidence>
<dbReference type="InterPro" id="IPR041373">
    <property type="entry name" value="RT_RNaseH"/>
</dbReference>
<dbReference type="PROSITE" id="PS50994">
    <property type="entry name" value="INTEGRASE"/>
    <property type="match status" value="1"/>
</dbReference>
<dbReference type="GO" id="GO:0006508">
    <property type="term" value="P:proteolysis"/>
    <property type="evidence" value="ECO:0007669"/>
    <property type="project" value="UniProtKB-KW"/>
</dbReference>
<dbReference type="Gene3D" id="3.30.70.270">
    <property type="match status" value="2"/>
</dbReference>
<evidence type="ECO:0000256" key="3">
    <source>
        <dbReference type="ARBA" id="ARBA00022695"/>
    </source>
</evidence>
<sequence length="1423" mass="164031">MQPPAQTRAQQPAYQIWQPRFRVLMMSPTRDGFLIATQLEFSPKRLARSVMDNRGARRNRHPRRNADRGNEDYQRDPRDIEEIACLQQRVRDLELQRDFRFDEDTETDSIIWDEGDGLRDPFGREHTYQHRDSPADPLWNLVIKIELPEFDGKAQPDEFIDWLHTVERVFDLRDIPDRCKVKLVAIRLKKYASLWWEHVKKKRAREGKSRITTWDKMKKLLNEKILPPTYRQETFLEYHNLSQRTTTIEELIMEFDRLPLRTDIIDIVQLQPYWTYLDVCQLALKVEKQQKGKSKTLLKPSPFKTDGQRVGPTAAASGNRIGPIKADTSSGVVPSTSRVPRCFKCSGLEHFARDCVNTRMVTLTEETSLVYDTETDEPAAEQAEVIYQDRGESLIAQRTLSVAPAMRTGDDTLWLRNNFSNTLHSKGMVCTVIVDGGSCENMVATTMVEKLDQRCLVKFRIGNRYSDEVWCEVIPMDACHILLGRPWQYDRKTKHDGFNNTYSFKKDGVNITLAPLDMRETLIEALVLNKSGFLDFTRATKPLVVFALVIAEVNPAAHTPPSEHLRTFFPSQIPAGLPLVQEIQHCIDFLPGAVIPNKPAYRMNPKEYEELHRQVNELLEKGLIRESMSPCAVPALLVPKANGTYRMCVDSRAVNKITIKYRFPIPRFDDLLDQLHGARIFSKIDLRSGYHQIRMRPRDEWKTAFKTRDGLFEWMVMPFGLSNAPSTFMRLMNHIFKALIGRYVVVYFDDILVFSTDLPQHLQHVREVFTILREQRLFANRKSVASFLQKFCSWVIMCRETESGWTKRRWTLFSLGRFQQTYTSAIVAPITECLKGGSFHWTLVATRSFEQLKQCVTRAPVLALPNFQATFQVECDASGLGIGGVLSQEGRPVAFSSEKLSEAKQKFSTYDREFYAIIRSLEYWRHYLLHSEFILFSDHQALRFIQGQHKLNARHAKWVEFLQDYSFVIRQKSGTTNTVANALSRRRTLLTSLQVKVEWFDNLCTLYPVDPDFSAVSTAPTLGHSIVNGFLFKGIRLCVPKYSFRDAIILEGHKGALAGHFGRDKTLKLVKERFFWPKMSSDVTRFVDRCHTCHIAKKHHTNAGLYTPLPVPDGPWEDVSLDFVVGLPKTQRQKDSVMVVVDRFSKMAHFIPCAKTYDARQIANLYFQEIIRLHGIPKTLTFDRDVKFIGHFWRTLWKKFGSRLNFSSAHHPQSDGQTEVINRSLGNLLRCLAEFAYNRSSHRSTGMSHFLIVYGRNPFTPLDLAPLPAIEHYTADGKPVRDKITNNNIVYQRRANSKRKRVVFKEGDLVWIHLSKERFPRGRAYKLQPRVDEPFKVLERINDNAYKIDLPCHYNVSATFNVVDLSPFVPSLDDPFDSRTSPFEDGGDDATSNSEPGPTTRLPDLAAPRHLRNARYRSALSDI</sequence>
<dbReference type="GO" id="GO:0004519">
    <property type="term" value="F:endonuclease activity"/>
    <property type="evidence" value="ECO:0007669"/>
    <property type="project" value="UniProtKB-KW"/>
</dbReference>
<feature type="region of interest" description="Disordered" evidence="8">
    <location>
        <begin position="50"/>
        <end position="76"/>
    </location>
</feature>
<dbReference type="CDD" id="cd01647">
    <property type="entry name" value="RT_LTR"/>
    <property type="match status" value="1"/>
</dbReference>
<dbReference type="PROSITE" id="PS50878">
    <property type="entry name" value="RT_POL"/>
    <property type="match status" value="1"/>
</dbReference>
<dbReference type="Gene3D" id="3.10.10.10">
    <property type="entry name" value="HIV Type 1 Reverse Transcriptase, subunit A, domain 1"/>
    <property type="match status" value="1"/>
</dbReference>
<dbReference type="InterPro" id="IPR043128">
    <property type="entry name" value="Rev_trsase/Diguanyl_cyclase"/>
</dbReference>
<keyword evidence="2" id="KW-0808">Transferase</keyword>
<keyword evidence="3" id="KW-0548">Nucleotidyltransferase</keyword>
<dbReference type="Pfam" id="PF24626">
    <property type="entry name" value="SH3_Tf2-1"/>
    <property type="match status" value="1"/>
</dbReference>
<dbReference type="Gene3D" id="3.30.420.10">
    <property type="entry name" value="Ribonuclease H-like superfamily/Ribonuclease H"/>
    <property type="match status" value="1"/>
</dbReference>
<dbReference type="FunFam" id="3.10.10.10:FF:000007">
    <property type="entry name" value="Retrovirus-related Pol polyprotein from transposon 17.6-like Protein"/>
    <property type="match status" value="1"/>
</dbReference>
<evidence type="ECO:0000256" key="4">
    <source>
        <dbReference type="ARBA" id="ARBA00022722"/>
    </source>
</evidence>
<reference evidence="11" key="1">
    <citation type="submission" date="2023-03" db="EMBL/GenBank/DDBJ databases">
        <title>Chromosome-scale reference genome and RAD-based genetic map of yellow starthistle (Centaurea solstitialis) reveal putative structural variation and QTLs associated with invader traits.</title>
        <authorList>
            <person name="Reatini B."/>
            <person name="Cang F.A."/>
            <person name="Jiang Q."/>
            <person name="Mckibben M.T.W."/>
            <person name="Barker M.S."/>
            <person name="Rieseberg L.H."/>
            <person name="Dlugosch K.M."/>
        </authorList>
    </citation>
    <scope>NUCLEOTIDE SEQUENCE</scope>
    <source>
        <strain evidence="11">CAN-66</strain>
        <tissue evidence="11">Leaf</tissue>
    </source>
</reference>
<dbReference type="Gene3D" id="1.10.340.70">
    <property type="match status" value="1"/>
</dbReference>
<dbReference type="Pfam" id="PF17921">
    <property type="entry name" value="Integrase_H2C2"/>
    <property type="match status" value="1"/>
</dbReference>
<dbReference type="FunFam" id="1.10.340.70:FF:000001">
    <property type="entry name" value="Retrovirus-related Pol polyprotein from transposon gypsy-like Protein"/>
    <property type="match status" value="1"/>
</dbReference>
<dbReference type="Pfam" id="PF03732">
    <property type="entry name" value="Retrotrans_gag"/>
    <property type="match status" value="1"/>
</dbReference>
<dbReference type="InterPro" id="IPR056924">
    <property type="entry name" value="SH3_Tf2-1"/>
</dbReference>
<accession>A0AA38T9L8</accession>
<evidence type="ECO:0008006" key="13">
    <source>
        <dbReference type="Google" id="ProtNLM"/>
    </source>
</evidence>
<dbReference type="InterPro" id="IPR041588">
    <property type="entry name" value="Integrase_H2C2"/>
</dbReference>